<evidence type="ECO:0000259" key="1">
    <source>
        <dbReference type="Pfam" id="PF00646"/>
    </source>
</evidence>
<name>A0A2U1KUN5_ARTAN</name>
<dbReference type="Gene3D" id="3.80.10.10">
    <property type="entry name" value="Ribonuclease Inhibitor"/>
    <property type="match status" value="2"/>
</dbReference>
<organism evidence="3 4">
    <name type="scientific">Artemisia annua</name>
    <name type="common">Sweet wormwood</name>
    <dbReference type="NCBI Taxonomy" id="35608"/>
    <lineage>
        <taxon>Eukaryota</taxon>
        <taxon>Viridiplantae</taxon>
        <taxon>Streptophyta</taxon>
        <taxon>Embryophyta</taxon>
        <taxon>Tracheophyta</taxon>
        <taxon>Spermatophyta</taxon>
        <taxon>Magnoliopsida</taxon>
        <taxon>eudicotyledons</taxon>
        <taxon>Gunneridae</taxon>
        <taxon>Pentapetalae</taxon>
        <taxon>asterids</taxon>
        <taxon>campanulids</taxon>
        <taxon>Asterales</taxon>
        <taxon>Asteraceae</taxon>
        <taxon>Asteroideae</taxon>
        <taxon>Anthemideae</taxon>
        <taxon>Artemisiinae</taxon>
        <taxon>Artemisia</taxon>
    </lineage>
</organism>
<protein>
    <submittedName>
        <fullName evidence="3">F-box domain, cyclin-like protein</fullName>
    </submittedName>
</protein>
<keyword evidence="4" id="KW-1185">Reference proteome</keyword>
<dbReference type="SUPFAM" id="SSF52047">
    <property type="entry name" value="RNI-like"/>
    <property type="match status" value="2"/>
</dbReference>
<dbReference type="PANTHER" id="PTHR13318">
    <property type="entry name" value="PARTNER OF PAIRED, ISOFORM B-RELATED"/>
    <property type="match status" value="1"/>
</dbReference>
<dbReference type="GO" id="GO:0031146">
    <property type="term" value="P:SCF-dependent proteasomal ubiquitin-dependent protein catabolic process"/>
    <property type="evidence" value="ECO:0007669"/>
    <property type="project" value="TreeGrafter"/>
</dbReference>
<dbReference type="InterPro" id="IPR032675">
    <property type="entry name" value="LRR_dom_sf"/>
</dbReference>
<dbReference type="PANTHER" id="PTHR13318:SF95">
    <property type="entry name" value="F-BOX PROTEIN YLR352W"/>
    <property type="match status" value="1"/>
</dbReference>
<accession>A0A2U1KUN5</accession>
<dbReference type="InterPro" id="IPR006553">
    <property type="entry name" value="Leu-rich_rpt_Cys-con_subtyp"/>
</dbReference>
<feature type="domain" description="F-box/LRR-repeat protein 15-like leucin rich repeat" evidence="2">
    <location>
        <begin position="72"/>
        <end position="624"/>
    </location>
</feature>
<sequence>MADMETTTTTTTATMVTITDHSFLENMPENIIQEIFLKLEPENLMDLCSAACVSKTLYSSVNKALSSLSSFDLSAFSLDTQTIDGIVKRFGKLKKITLDCLRLNDSSITSFLGPDVEELVLLKCGSLSYELLASIGTTCPNLRLLTLEFYGCGRGNHVVYNLIHDGSLGNCACLESLIIKFDGREIDGDSLFFGSDRSMLLDILPQTVKVLKLGRVSASDTLVLLKTFAKTNVGVPATSTTFGKTLTHLSLVLDLITNALVHAIACCLPLLVELDLTDEPTDEPVPSHDLSNSGILSLVRRCRHLTSISLIRNRYSFKRTTDQGMILLAKGCKELESVQLSGFSKVTDVGFTSVIHSCLNLKKFVIQNAFHLTDLSFRNVSKVPRSLVEVKVVSCKSITSKSVVEFATFNSLEVLDFTSCKGVTDFCVGNVSCLTSLTTLKLGWTYVTDAGMAVLGKGNAPISCLFLRGCKSVTDKGISFLLESEGTIRKTLSSLDLSYMPGITDNAIITIVDACVGLTELCIRNCLYVTDASMKALALESTLHGECKLLRRLDLHDCTALSAESLDFFKKPLFRGLQWIGIGGSGLHCGAARLAGGAARLAEIRRERPWLFICTHGCEMGCHDKWVSHDENMDELVAIMLGMH</sequence>
<proteinExistence type="predicted"/>
<reference evidence="3 4" key="1">
    <citation type="journal article" date="2018" name="Mol. Plant">
        <title>The genome of Artemisia annua provides insight into the evolution of Asteraceae family and artemisinin biosynthesis.</title>
        <authorList>
            <person name="Shen Q."/>
            <person name="Zhang L."/>
            <person name="Liao Z."/>
            <person name="Wang S."/>
            <person name="Yan T."/>
            <person name="Shi P."/>
            <person name="Liu M."/>
            <person name="Fu X."/>
            <person name="Pan Q."/>
            <person name="Wang Y."/>
            <person name="Lv Z."/>
            <person name="Lu X."/>
            <person name="Zhang F."/>
            <person name="Jiang W."/>
            <person name="Ma Y."/>
            <person name="Chen M."/>
            <person name="Hao X."/>
            <person name="Li L."/>
            <person name="Tang Y."/>
            <person name="Lv G."/>
            <person name="Zhou Y."/>
            <person name="Sun X."/>
            <person name="Brodelius P.E."/>
            <person name="Rose J.K.C."/>
            <person name="Tang K."/>
        </authorList>
    </citation>
    <scope>NUCLEOTIDE SEQUENCE [LARGE SCALE GENOMIC DNA]</scope>
    <source>
        <strain evidence="4">cv. Huhao1</strain>
        <tissue evidence="3">Leaf</tissue>
    </source>
</reference>
<evidence type="ECO:0000313" key="4">
    <source>
        <dbReference type="Proteomes" id="UP000245207"/>
    </source>
</evidence>
<dbReference type="Pfam" id="PF00646">
    <property type="entry name" value="F-box"/>
    <property type="match status" value="1"/>
</dbReference>
<dbReference type="AlphaFoldDB" id="A0A2U1KUN5"/>
<dbReference type="EMBL" id="PKPP01013778">
    <property type="protein sequence ID" value="PWA40460.1"/>
    <property type="molecule type" value="Genomic_DNA"/>
</dbReference>
<evidence type="ECO:0000313" key="3">
    <source>
        <dbReference type="EMBL" id="PWA40460.1"/>
    </source>
</evidence>
<dbReference type="InterPro" id="IPR057207">
    <property type="entry name" value="FBXL15_LRR"/>
</dbReference>
<feature type="domain" description="F-box" evidence="1">
    <location>
        <begin position="24"/>
        <end position="63"/>
    </location>
</feature>
<dbReference type="OrthoDB" id="2585512at2759"/>
<dbReference type="Proteomes" id="UP000245207">
    <property type="component" value="Unassembled WGS sequence"/>
</dbReference>
<dbReference type="GO" id="GO:0019005">
    <property type="term" value="C:SCF ubiquitin ligase complex"/>
    <property type="evidence" value="ECO:0007669"/>
    <property type="project" value="TreeGrafter"/>
</dbReference>
<dbReference type="STRING" id="35608.A0A2U1KUN5"/>
<comment type="caution">
    <text evidence="3">The sequence shown here is derived from an EMBL/GenBank/DDBJ whole genome shotgun (WGS) entry which is preliminary data.</text>
</comment>
<evidence type="ECO:0000259" key="2">
    <source>
        <dbReference type="Pfam" id="PF25372"/>
    </source>
</evidence>
<dbReference type="InterPro" id="IPR001810">
    <property type="entry name" value="F-box_dom"/>
</dbReference>
<gene>
    <name evidence="3" type="ORF">CTI12_AA562470</name>
</gene>
<dbReference type="Pfam" id="PF25372">
    <property type="entry name" value="DUF7885"/>
    <property type="match status" value="1"/>
</dbReference>
<dbReference type="SMART" id="SM00367">
    <property type="entry name" value="LRR_CC"/>
    <property type="match status" value="10"/>
</dbReference>